<reference evidence="2" key="1">
    <citation type="journal article" date="2021" name="Front. Microbiol.">
        <title>Genomic Analysis of the 1-Aminocyclopropane-1-Carboxylate Deaminase-Producing Pseudomonas thivervalensis SC5 Reveals Its Multifaceted Roles in Soil and in Beneficial Interactions With Plants.</title>
        <authorList>
            <person name="Nascimento F.X."/>
            <person name="Uron P."/>
            <person name="Glick B.R."/>
            <person name="Giachini A."/>
            <person name="Rossi M.J."/>
        </authorList>
    </citation>
    <scope>NUCLEOTIDE SEQUENCE [LARGE SCALE GENOMIC DNA]</scope>
    <source>
        <strain evidence="2">PLM3</strain>
    </source>
</reference>
<name>A0A2Z4ZSF1_9PSED</name>
<dbReference type="KEGG" id="pthv:CE140_09655"/>
<dbReference type="AlphaFoldDB" id="A0A2Z4ZSF1"/>
<accession>A0A2Z4ZSF1</accession>
<gene>
    <name evidence="1" type="ORF">CEQ51_09495</name>
</gene>
<evidence type="ECO:0000313" key="2">
    <source>
        <dbReference type="Proteomes" id="UP000251666"/>
    </source>
</evidence>
<dbReference type="Proteomes" id="UP000251666">
    <property type="component" value="Chromosome"/>
</dbReference>
<dbReference type="EMBL" id="CP022202">
    <property type="protein sequence ID" value="AXA60291.1"/>
    <property type="molecule type" value="Genomic_DNA"/>
</dbReference>
<keyword evidence="2" id="KW-1185">Reference proteome</keyword>
<proteinExistence type="predicted"/>
<protein>
    <submittedName>
        <fullName evidence="1">Uncharacterized protein</fullName>
    </submittedName>
</protein>
<organism evidence="1 2">
    <name type="scientific">Pseudomonas thivervalensis</name>
    <dbReference type="NCBI Taxonomy" id="86265"/>
    <lineage>
        <taxon>Bacteria</taxon>
        <taxon>Pseudomonadati</taxon>
        <taxon>Pseudomonadota</taxon>
        <taxon>Gammaproteobacteria</taxon>
        <taxon>Pseudomonadales</taxon>
        <taxon>Pseudomonadaceae</taxon>
        <taxon>Pseudomonas</taxon>
    </lineage>
</organism>
<sequence length="99" mass="10844">MRLAPVAADSTHLDYGLDTMFGRETKSVDCQFDVKRLDDGKLALHVRPPLPKDLDKAQIVVFSAEGRHISGIVRRAERLADDSLQLVVEPDRGFAGTAG</sequence>
<evidence type="ECO:0000313" key="1">
    <source>
        <dbReference type="EMBL" id="AXA60291.1"/>
    </source>
</evidence>
<dbReference type="RefSeq" id="WP_208666973.1">
    <property type="nucleotide sequence ID" value="NZ_CP022201.1"/>
</dbReference>